<organism evidence="1 2">
    <name type="scientific">Roseovarius indicus</name>
    <dbReference type="NCBI Taxonomy" id="540747"/>
    <lineage>
        <taxon>Bacteria</taxon>
        <taxon>Pseudomonadati</taxon>
        <taxon>Pseudomonadota</taxon>
        <taxon>Alphaproteobacteria</taxon>
        <taxon>Rhodobacterales</taxon>
        <taxon>Roseobacteraceae</taxon>
        <taxon>Roseovarius</taxon>
    </lineage>
</organism>
<evidence type="ECO:0000313" key="2">
    <source>
        <dbReference type="Proteomes" id="UP000325785"/>
    </source>
</evidence>
<dbReference type="AlphaFoldDB" id="A0A5P3ALC8"/>
<proteinExistence type="predicted"/>
<evidence type="ECO:0000313" key="1">
    <source>
        <dbReference type="EMBL" id="QEW29544.1"/>
    </source>
</evidence>
<reference evidence="1 2" key="1">
    <citation type="submission" date="2018-08" db="EMBL/GenBank/DDBJ databases">
        <title>Genetic Globetrotter - A new plasmid hitch-hiking vast phylogenetic and geographic distances.</title>
        <authorList>
            <person name="Vollmers J."/>
            <person name="Petersen J."/>
        </authorList>
    </citation>
    <scope>NUCLEOTIDE SEQUENCE [LARGE SCALE GENOMIC DNA]</scope>
    <source>
        <strain evidence="1 2">DSM 26383</strain>
        <plasmid evidence="2">pridsm_01</plasmid>
    </source>
</reference>
<dbReference type="EMBL" id="CP031599">
    <property type="protein sequence ID" value="QEW29544.1"/>
    <property type="molecule type" value="Genomic_DNA"/>
</dbReference>
<gene>
    <name evidence="1" type="ORF">RIdsm_05389</name>
</gene>
<dbReference type="KEGG" id="rid:RIdsm_05389"/>
<sequence length="41" mass="4760">MVEDMTRALTVLLSFQASLQIVHDLMNAQRDLEKMRQSNQP</sequence>
<accession>A0A5P3ALC8</accession>
<dbReference type="Proteomes" id="UP000325785">
    <property type="component" value="Plasmid pRIdsm_01"/>
</dbReference>
<protein>
    <submittedName>
        <fullName evidence="1">Uncharacterized protein</fullName>
    </submittedName>
</protein>
<geneLocation type="plasmid" evidence="2">
    <name>pridsm_01</name>
</geneLocation>
<name>A0A5P3ALC8_9RHOB</name>
<keyword evidence="1" id="KW-0614">Plasmid</keyword>
<dbReference type="RefSeq" id="WP_276509283.1">
    <property type="nucleotide sequence ID" value="NZ_CP031599.1"/>
</dbReference>